<dbReference type="InterPro" id="IPR000014">
    <property type="entry name" value="PAS"/>
</dbReference>
<evidence type="ECO:0000256" key="3">
    <source>
        <dbReference type="ARBA" id="ARBA00022553"/>
    </source>
</evidence>
<evidence type="ECO:0000256" key="5">
    <source>
        <dbReference type="ARBA" id="ARBA00022777"/>
    </source>
</evidence>
<reference evidence="9" key="1">
    <citation type="submission" date="2022-09" db="EMBL/GenBank/DDBJ databases">
        <title>Actin cytoskeleton and complex cell architecture in an #Asgard archaeon.</title>
        <authorList>
            <person name="Ponce Toledo R.I."/>
            <person name="Schleper C."/>
            <person name="Rodrigues Oliveira T."/>
            <person name="Wollweber F."/>
            <person name="Xu J."/>
            <person name="Rittmann S."/>
            <person name="Klingl A."/>
            <person name="Pilhofer M."/>
        </authorList>
    </citation>
    <scope>NUCLEOTIDE SEQUENCE</scope>
    <source>
        <strain evidence="9">B-35</strain>
    </source>
</reference>
<keyword evidence="4" id="KW-0808">Transferase</keyword>
<feature type="domain" description="Histidine kinase" evidence="6">
    <location>
        <begin position="798"/>
        <end position="991"/>
    </location>
</feature>
<dbReference type="InterPro" id="IPR000700">
    <property type="entry name" value="PAS-assoc_C"/>
</dbReference>
<dbReference type="SUPFAM" id="SSF55785">
    <property type="entry name" value="PYP-like sensor domain (PAS domain)"/>
    <property type="match status" value="6"/>
</dbReference>
<evidence type="ECO:0000313" key="10">
    <source>
        <dbReference type="Proteomes" id="UP001208689"/>
    </source>
</evidence>
<dbReference type="NCBIfam" id="TIGR00229">
    <property type="entry name" value="sensory_box"/>
    <property type="match status" value="6"/>
</dbReference>
<dbReference type="SMART" id="SM00387">
    <property type="entry name" value="HATPase_c"/>
    <property type="match status" value="1"/>
</dbReference>
<feature type="domain" description="PAS" evidence="7">
    <location>
        <begin position="409"/>
        <end position="465"/>
    </location>
</feature>
<feature type="domain" description="PAS" evidence="7">
    <location>
        <begin position="278"/>
        <end position="349"/>
    </location>
</feature>
<dbReference type="PROSITE" id="PS50112">
    <property type="entry name" value="PAS"/>
    <property type="match status" value="4"/>
</dbReference>
<evidence type="ECO:0000256" key="2">
    <source>
        <dbReference type="ARBA" id="ARBA00012438"/>
    </source>
</evidence>
<dbReference type="InterPro" id="IPR001610">
    <property type="entry name" value="PAC"/>
</dbReference>
<evidence type="ECO:0000259" key="6">
    <source>
        <dbReference type="PROSITE" id="PS50109"/>
    </source>
</evidence>
<accession>A0ABY6HM35</accession>
<dbReference type="Proteomes" id="UP001208689">
    <property type="component" value="Chromosome"/>
</dbReference>
<dbReference type="InterPro" id="IPR011495">
    <property type="entry name" value="Sig_transdc_His_kin_sub2_dim/P"/>
</dbReference>
<feature type="domain" description="PAS" evidence="7">
    <location>
        <begin position="655"/>
        <end position="719"/>
    </location>
</feature>
<dbReference type="InterPro" id="IPR005467">
    <property type="entry name" value="His_kinase_dom"/>
</dbReference>
<dbReference type="Gene3D" id="3.30.450.20">
    <property type="entry name" value="PAS domain"/>
    <property type="match status" value="6"/>
</dbReference>
<dbReference type="Pfam" id="PF08447">
    <property type="entry name" value="PAS_3"/>
    <property type="match status" value="4"/>
</dbReference>
<feature type="domain" description="PAC" evidence="8">
    <location>
        <begin position="356"/>
        <end position="408"/>
    </location>
</feature>
<dbReference type="SMART" id="SM00091">
    <property type="entry name" value="PAS"/>
    <property type="match status" value="6"/>
</dbReference>
<name>A0ABY6HM35_9ARCH</name>
<gene>
    <name evidence="9" type="ORF">NEF87_000860</name>
</gene>
<dbReference type="PROSITE" id="PS50113">
    <property type="entry name" value="PAC"/>
    <property type="match status" value="2"/>
</dbReference>
<dbReference type="PROSITE" id="PS50109">
    <property type="entry name" value="HIS_KIN"/>
    <property type="match status" value="1"/>
</dbReference>
<evidence type="ECO:0000259" key="8">
    <source>
        <dbReference type="PROSITE" id="PS50113"/>
    </source>
</evidence>
<proteinExistence type="predicted"/>
<dbReference type="InterPro" id="IPR013655">
    <property type="entry name" value="PAS_fold_3"/>
</dbReference>
<evidence type="ECO:0000256" key="1">
    <source>
        <dbReference type="ARBA" id="ARBA00000085"/>
    </source>
</evidence>
<dbReference type="EC" id="2.7.13.3" evidence="2"/>
<comment type="catalytic activity">
    <reaction evidence="1">
        <text>ATP + protein L-histidine = ADP + protein N-phospho-L-histidine.</text>
        <dbReference type="EC" id="2.7.13.3"/>
    </reaction>
</comment>
<protein>
    <recommendedName>
        <fullName evidence="2">histidine kinase</fullName>
        <ecNumber evidence="2">2.7.13.3</ecNumber>
    </recommendedName>
</protein>
<dbReference type="Pfam" id="PF13188">
    <property type="entry name" value="PAS_8"/>
    <property type="match status" value="2"/>
</dbReference>
<feature type="domain" description="PAC" evidence="8">
    <location>
        <begin position="735"/>
        <end position="787"/>
    </location>
</feature>
<organism evidence="9 10">
    <name type="scientific">Candidatus Lokiarchaeum ossiferum</name>
    <dbReference type="NCBI Taxonomy" id="2951803"/>
    <lineage>
        <taxon>Archaea</taxon>
        <taxon>Promethearchaeati</taxon>
        <taxon>Promethearchaeota</taxon>
        <taxon>Promethearchaeia</taxon>
        <taxon>Promethearchaeales</taxon>
        <taxon>Promethearchaeaceae</taxon>
        <taxon>Candidatus Lokiarchaeum</taxon>
    </lineage>
</organism>
<dbReference type="InterPro" id="IPR052162">
    <property type="entry name" value="Sensor_kinase/Photoreceptor"/>
</dbReference>
<keyword evidence="10" id="KW-1185">Reference proteome</keyword>
<dbReference type="InterPro" id="IPR036890">
    <property type="entry name" value="HATPase_C_sf"/>
</dbReference>
<keyword evidence="3" id="KW-0597">Phosphoprotein</keyword>
<dbReference type="CDD" id="cd00130">
    <property type="entry name" value="PAS"/>
    <property type="match status" value="2"/>
</dbReference>
<sequence length="991" mass="115308">MTDPKKSHTSITNSEDIKSKFYRYQRLVELSGDIIIEVNLKCQLIYANPSLYHVLGYALSNFDTLFLDDIIHVDDIDIFNNSYNEFQNGKLTEFTCKFRGKHILGHSLWLQGSFSKNINQNEQLVSILGIIRNIDKQKTIQNKLVKSEKQFREVLDNSHDISYRLNLKTGLYDYLSPVIEIVTGYSLKEASRDFISTKINKEDMLRNQEKLKRKLSQTKHGTVSMQNVARFQCSNGKIKWFSDKFTYYQDRHGNPLYSVGSIRDITSSIEQLDALRLSEDRFKEVLEGSRTISYHLNLKTEEYEYVGPIMEEITGYKQEQITYPFVLAHIHPDDAKKNMAELNFHLTNSTALKINLVQDARFLCKNGEYKWFRDALTFIRDGNGNPMASIGSIQDITESKLLDIAYRKSEERYRIIIENFPFPLAISDNQDHNLYVNPKFTETFGYTLDEISTTEDWAHLAYPDETYRNSIFAQLNEVTHQLSEPRINNVQCKNGDVKSVILRDISISESEFITIFEDISDKKKIEKKIQHVQQRYQKIVEHFPFPIVVTGSENELKYINPKFTEMFGYTLEDIPNSEKWMECAYPNENYRKSLPLRANYLDEGLSEIRERIVTCKDNSEKIVQFRDLKIGDGEEVTFCIDITFQQKARLMLEKSEQKFREVLEHSTDAAYKFNCISGKYDYMSPVIKKIFGYSHQEIESMSSDEINQLIHPEDLKNFRFPEVSLETNPNLQISHNIEYRSLSKQGSYFWIGDNHTIFRNDAGESQYIIGSLRNITEIKNREKKLKQIVNEKNILLKEVHHRVKNNLQIITSMLNLQSGYYKDPNFARIVKNSKNRIESILVVYESLYLSENFESINFIRFIQTLLRNLLRSYHVDPAQIQNDVEADNIWLTLDQSVPITLIINEIVSNSLKYAFPEKSQGKISIQFKNHRDKNILTVADNGIGISQSVDLANPNTFGLQLISILTDQIKGRLSLDLNHGTKYIIEIPNEK</sequence>
<dbReference type="InterPro" id="IPR035965">
    <property type="entry name" value="PAS-like_dom_sf"/>
</dbReference>
<feature type="domain" description="PAS" evidence="7">
    <location>
        <begin position="532"/>
        <end position="588"/>
    </location>
</feature>
<evidence type="ECO:0000313" key="9">
    <source>
        <dbReference type="EMBL" id="UYP44575.1"/>
    </source>
</evidence>
<dbReference type="SMART" id="SM00086">
    <property type="entry name" value="PAC"/>
    <property type="match status" value="4"/>
</dbReference>
<dbReference type="PANTHER" id="PTHR43304">
    <property type="entry name" value="PHYTOCHROME-LIKE PROTEIN CPH1"/>
    <property type="match status" value="1"/>
</dbReference>
<dbReference type="Gene3D" id="3.30.565.10">
    <property type="entry name" value="Histidine kinase-like ATPase, C-terminal domain"/>
    <property type="match status" value="1"/>
</dbReference>
<evidence type="ECO:0000256" key="4">
    <source>
        <dbReference type="ARBA" id="ARBA00022679"/>
    </source>
</evidence>
<dbReference type="InterPro" id="IPR003594">
    <property type="entry name" value="HATPase_dom"/>
</dbReference>
<dbReference type="SUPFAM" id="SSF55874">
    <property type="entry name" value="ATPase domain of HSP90 chaperone/DNA topoisomerase II/histidine kinase"/>
    <property type="match status" value="1"/>
</dbReference>
<dbReference type="Pfam" id="PF02518">
    <property type="entry name" value="HATPase_c"/>
    <property type="match status" value="1"/>
</dbReference>
<dbReference type="EMBL" id="CP104013">
    <property type="protein sequence ID" value="UYP44575.1"/>
    <property type="molecule type" value="Genomic_DNA"/>
</dbReference>
<keyword evidence="5" id="KW-0418">Kinase</keyword>
<dbReference type="PANTHER" id="PTHR43304:SF1">
    <property type="entry name" value="PAC DOMAIN-CONTAINING PROTEIN"/>
    <property type="match status" value="1"/>
</dbReference>
<evidence type="ECO:0000259" key="7">
    <source>
        <dbReference type="PROSITE" id="PS50112"/>
    </source>
</evidence>
<dbReference type="Pfam" id="PF07568">
    <property type="entry name" value="HisKA_2"/>
    <property type="match status" value="1"/>
</dbReference>